<dbReference type="GO" id="GO:0005737">
    <property type="term" value="C:cytoplasm"/>
    <property type="evidence" value="ECO:0007669"/>
    <property type="project" value="TreeGrafter"/>
</dbReference>
<evidence type="ECO:0000256" key="3">
    <source>
        <dbReference type="PROSITE-ProRule" id="PRU00317"/>
    </source>
</evidence>
<feature type="repeat" description="Pumilio" evidence="3">
    <location>
        <begin position="78"/>
        <end position="117"/>
    </location>
</feature>
<keyword evidence="6" id="KW-1185">Reference proteome</keyword>
<protein>
    <recommendedName>
        <fullName evidence="4">PUM-HD domain-containing protein</fullName>
    </recommendedName>
</protein>
<dbReference type="Gene3D" id="1.25.10.10">
    <property type="entry name" value="Leucine-rich Repeat Variant"/>
    <property type="match status" value="1"/>
</dbReference>
<dbReference type="PANTHER" id="PTHR12537">
    <property type="entry name" value="RNA BINDING PROTEIN PUMILIO-RELATED"/>
    <property type="match status" value="1"/>
</dbReference>
<feature type="repeat" description="Pumilio" evidence="3">
    <location>
        <begin position="6"/>
        <end position="41"/>
    </location>
</feature>
<evidence type="ECO:0000256" key="1">
    <source>
        <dbReference type="ARBA" id="ARBA00022737"/>
    </source>
</evidence>
<dbReference type="SMART" id="SM00025">
    <property type="entry name" value="Pumilio"/>
    <property type="match status" value="3"/>
</dbReference>
<dbReference type="Proteomes" id="UP000230069">
    <property type="component" value="Unassembled WGS sequence"/>
</dbReference>
<dbReference type="STRING" id="218851.A0A2G5D4H0"/>
<dbReference type="PROSITE" id="PS50302">
    <property type="entry name" value="PUM"/>
    <property type="match status" value="2"/>
</dbReference>
<dbReference type="InterPro" id="IPR001313">
    <property type="entry name" value="Pumilio_RNA-bd_rpt"/>
</dbReference>
<evidence type="ECO:0000313" key="6">
    <source>
        <dbReference type="Proteomes" id="UP000230069"/>
    </source>
</evidence>
<dbReference type="SUPFAM" id="SSF48371">
    <property type="entry name" value="ARM repeat"/>
    <property type="match status" value="1"/>
</dbReference>
<evidence type="ECO:0000259" key="4">
    <source>
        <dbReference type="PROSITE" id="PS50303"/>
    </source>
</evidence>
<proteinExistence type="predicted"/>
<dbReference type="OrthoDB" id="668540at2759"/>
<gene>
    <name evidence="5" type="ORF">AQUCO_02800246v1</name>
</gene>
<keyword evidence="2" id="KW-0810">Translation regulation</keyword>
<dbReference type="Pfam" id="PF00806">
    <property type="entry name" value="PUF"/>
    <property type="match status" value="3"/>
</dbReference>
<dbReference type="InterPro" id="IPR016024">
    <property type="entry name" value="ARM-type_fold"/>
</dbReference>
<accession>A0A2G5D4H0</accession>
<name>A0A2G5D4H0_AQUCA</name>
<dbReference type="GO" id="GO:0003729">
    <property type="term" value="F:mRNA binding"/>
    <property type="evidence" value="ECO:0007669"/>
    <property type="project" value="TreeGrafter"/>
</dbReference>
<organism evidence="5 6">
    <name type="scientific">Aquilegia coerulea</name>
    <name type="common">Rocky mountain columbine</name>
    <dbReference type="NCBI Taxonomy" id="218851"/>
    <lineage>
        <taxon>Eukaryota</taxon>
        <taxon>Viridiplantae</taxon>
        <taxon>Streptophyta</taxon>
        <taxon>Embryophyta</taxon>
        <taxon>Tracheophyta</taxon>
        <taxon>Spermatophyta</taxon>
        <taxon>Magnoliopsida</taxon>
        <taxon>Ranunculales</taxon>
        <taxon>Ranunculaceae</taxon>
        <taxon>Thalictroideae</taxon>
        <taxon>Aquilegia</taxon>
    </lineage>
</organism>
<dbReference type="PANTHER" id="PTHR12537:SF137">
    <property type="entry name" value="PUMILIO HOMOLOG 16-RELATED"/>
    <property type="match status" value="1"/>
</dbReference>
<dbReference type="GO" id="GO:0006417">
    <property type="term" value="P:regulation of translation"/>
    <property type="evidence" value="ECO:0007669"/>
    <property type="project" value="UniProtKB-KW"/>
</dbReference>
<dbReference type="EMBL" id="KZ305045">
    <property type="protein sequence ID" value="PIA38405.1"/>
    <property type="molecule type" value="Genomic_DNA"/>
</dbReference>
<dbReference type="InterPro" id="IPR033133">
    <property type="entry name" value="PUM-HD"/>
</dbReference>
<dbReference type="AlphaFoldDB" id="A0A2G5D4H0"/>
<keyword evidence="1" id="KW-0677">Repeat</keyword>
<dbReference type="InParanoid" id="A0A2G5D4H0"/>
<dbReference type="InterPro" id="IPR011989">
    <property type="entry name" value="ARM-like"/>
</dbReference>
<evidence type="ECO:0000313" key="5">
    <source>
        <dbReference type="EMBL" id="PIA38405.1"/>
    </source>
</evidence>
<reference evidence="5 6" key="1">
    <citation type="submission" date="2017-09" db="EMBL/GenBank/DDBJ databases">
        <title>WGS assembly of Aquilegia coerulea Goldsmith.</title>
        <authorList>
            <person name="Hodges S."/>
            <person name="Kramer E."/>
            <person name="Nordborg M."/>
            <person name="Tomkins J."/>
            <person name="Borevitz J."/>
            <person name="Derieg N."/>
            <person name="Yan J."/>
            <person name="Mihaltcheva S."/>
            <person name="Hayes R.D."/>
            <person name="Rokhsar D."/>
        </authorList>
    </citation>
    <scope>NUCLEOTIDE SEQUENCE [LARGE SCALE GENOMIC DNA]</scope>
    <source>
        <strain evidence="6">cv. Goldsmith</strain>
    </source>
</reference>
<sequence length="152" mass="17486">MELLTEITKYSVHLSQEPNGNYVLQKVLALEDPVITKDICNKMKDLVAQLSTQKHSSYVIEMCLQSTWMEIVVLALLKLNPKQVSLLAQDQFGNYVLQKALTLTKYNRNDLYQRLVTLLMQEKLILSLQHHPNGRNVYNLLDEGMLLSKNVI</sequence>
<evidence type="ECO:0000256" key="2">
    <source>
        <dbReference type="ARBA" id="ARBA00022845"/>
    </source>
</evidence>
<dbReference type="PROSITE" id="PS50303">
    <property type="entry name" value="PUM_HD"/>
    <property type="match status" value="1"/>
</dbReference>
<feature type="domain" description="PUM-HD" evidence="4">
    <location>
        <begin position="1"/>
        <end position="145"/>
    </location>
</feature>